<gene>
    <name evidence="1" type="ORF">ACJHVH_06690</name>
</gene>
<dbReference type="RefSeq" id="WP_407069239.1">
    <property type="nucleotide sequence ID" value="NZ_JBJJXE010000010.1"/>
</dbReference>
<name>A0ABW8U7Z8_9GAMM</name>
<evidence type="ECO:0000313" key="2">
    <source>
        <dbReference type="Proteomes" id="UP001624684"/>
    </source>
</evidence>
<accession>A0ABW8U7Z8</accession>
<dbReference type="Proteomes" id="UP001624684">
    <property type="component" value="Unassembled WGS sequence"/>
</dbReference>
<keyword evidence="2" id="KW-1185">Reference proteome</keyword>
<reference evidence="1 2" key="1">
    <citation type="submission" date="2024-11" db="EMBL/GenBank/DDBJ databases">
        <title>First Report of Moraxella oculi in Brazil in an Infectious Bovine Keratoconjunctivitis Outbreak.</title>
        <authorList>
            <person name="Carvalho C.V."/>
            <person name="Domingues R."/>
            <person name="Coutinho C."/>
            <person name="Honorio N.T.B.S."/>
            <person name="Faza D.R.L.R."/>
            <person name="Carvalho W.A."/>
            <person name="Machado A.B.F."/>
            <person name="Martins M.F."/>
            <person name="Gaspar E.B."/>
        </authorList>
    </citation>
    <scope>NUCLEOTIDE SEQUENCE [LARGE SCALE GENOMIC DNA]</scope>
    <source>
        <strain evidence="1 2">2117LE</strain>
    </source>
</reference>
<proteinExistence type="predicted"/>
<sequence>MNNAIAPLLITCLLVGCNQPADTHPTKTDTQASKTHDNKQNLNLTQSISDDEFHPITTPDGKIKINWSLIDTKVTPADLKNHTYPISIDAAAVKNYAKAYHISDKEAQHSIVVSMAAPEALGKLLDQLENHYLSHELTDGANIKLIIHTKDKVVADTHDYVFADKFAEGLVLPIEIKPSE</sequence>
<evidence type="ECO:0000313" key="1">
    <source>
        <dbReference type="EMBL" id="MFL1732680.1"/>
    </source>
</evidence>
<organism evidence="1 2">
    <name type="scientific">Moraxella oculi</name>
    <dbReference type="NCBI Taxonomy" id="2940516"/>
    <lineage>
        <taxon>Bacteria</taxon>
        <taxon>Pseudomonadati</taxon>
        <taxon>Pseudomonadota</taxon>
        <taxon>Gammaproteobacteria</taxon>
        <taxon>Moraxellales</taxon>
        <taxon>Moraxellaceae</taxon>
        <taxon>Moraxella</taxon>
    </lineage>
</organism>
<protein>
    <recommendedName>
        <fullName evidence="3">Lipoprotein</fullName>
    </recommendedName>
</protein>
<dbReference type="EMBL" id="JBJJXE010000010">
    <property type="protein sequence ID" value="MFL1732680.1"/>
    <property type="molecule type" value="Genomic_DNA"/>
</dbReference>
<evidence type="ECO:0008006" key="3">
    <source>
        <dbReference type="Google" id="ProtNLM"/>
    </source>
</evidence>
<comment type="caution">
    <text evidence="1">The sequence shown here is derived from an EMBL/GenBank/DDBJ whole genome shotgun (WGS) entry which is preliminary data.</text>
</comment>